<feature type="transmembrane region" description="Helical" evidence="1">
    <location>
        <begin position="96"/>
        <end position="117"/>
    </location>
</feature>
<dbReference type="RefSeq" id="WP_257530961.1">
    <property type="nucleotide sequence ID" value="NZ_JANKAS010000006.1"/>
</dbReference>
<reference evidence="2" key="1">
    <citation type="submission" date="2022-07" db="EMBL/GenBank/DDBJ databases">
        <title>Enhanced cultured diversity of the mouse gut microbiota enables custom-made synthetic communities.</title>
        <authorList>
            <person name="Afrizal A."/>
        </authorList>
    </citation>
    <scope>NUCLEOTIDE SEQUENCE</scope>
    <source>
        <strain evidence="2">DSM 28593</strain>
    </source>
</reference>
<feature type="transmembrane region" description="Helical" evidence="1">
    <location>
        <begin position="7"/>
        <end position="28"/>
    </location>
</feature>
<evidence type="ECO:0000256" key="1">
    <source>
        <dbReference type="SAM" id="Phobius"/>
    </source>
</evidence>
<sequence>MEENIRVQIYVFLFTLYGGLIIGIVYDLIDMLLNGGNKKTKGRGIKDILFWMVSVIIVLGVLFYSNNGIVRVYTLLGFATGWLLYFWLLSPWIRKIIQLIIEIFIRILKIIIMILIIPCKWIKKALYLPVMRVNNKIRRGGAKIKKYFNIPKIVTKQYNKYKGYLGRKK</sequence>
<dbReference type="Pfam" id="PF09578">
    <property type="entry name" value="Spore_YabQ"/>
    <property type="match status" value="1"/>
</dbReference>
<organism evidence="2 3">
    <name type="scientific">Irregularibacter muris</name>
    <dbReference type="NCBI Taxonomy" id="1796619"/>
    <lineage>
        <taxon>Bacteria</taxon>
        <taxon>Bacillati</taxon>
        <taxon>Bacillota</taxon>
        <taxon>Clostridia</taxon>
        <taxon>Eubacteriales</taxon>
        <taxon>Eubacteriaceae</taxon>
        <taxon>Irregularibacter</taxon>
    </lineage>
</organism>
<dbReference type="NCBIfam" id="TIGR02893">
    <property type="entry name" value="spore_yabQ"/>
    <property type="match status" value="1"/>
</dbReference>
<name>A0AAE3HH65_9FIRM</name>
<keyword evidence="1" id="KW-0812">Transmembrane</keyword>
<dbReference type="InterPro" id="IPR019074">
    <property type="entry name" value="YabQ"/>
</dbReference>
<comment type="caution">
    <text evidence="2">The sequence shown here is derived from an EMBL/GenBank/DDBJ whole genome shotgun (WGS) entry which is preliminary data.</text>
</comment>
<protein>
    <submittedName>
        <fullName evidence="2">Spore cortex biosynthesis protein YabQ</fullName>
    </submittedName>
</protein>
<keyword evidence="1" id="KW-0472">Membrane</keyword>
<feature type="transmembrane region" description="Helical" evidence="1">
    <location>
        <begin position="72"/>
        <end position="90"/>
    </location>
</feature>
<proteinExistence type="predicted"/>
<dbReference type="AlphaFoldDB" id="A0AAE3HH65"/>
<keyword evidence="3" id="KW-1185">Reference proteome</keyword>
<gene>
    <name evidence="2" type="primary">yabQ</name>
    <name evidence="2" type="ORF">NSA47_08570</name>
</gene>
<keyword evidence="1" id="KW-1133">Transmembrane helix</keyword>
<dbReference type="EMBL" id="JANKAS010000006">
    <property type="protein sequence ID" value="MCR1899038.1"/>
    <property type="molecule type" value="Genomic_DNA"/>
</dbReference>
<feature type="transmembrane region" description="Helical" evidence="1">
    <location>
        <begin position="48"/>
        <end position="65"/>
    </location>
</feature>
<evidence type="ECO:0000313" key="2">
    <source>
        <dbReference type="EMBL" id="MCR1899038.1"/>
    </source>
</evidence>
<accession>A0AAE3HH65</accession>
<evidence type="ECO:0000313" key="3">
    <source>
        <dbReference type="Proteomes" id="UP001205748"/>
    </source>
</evidence>
<dbReference type="Proteomes" id="UP001205748">
    <property type="component" value="Unassembled WGS sequence"/>
</dbReference>